<dbReference type="AlphaFoldDB" id="A0A1V2H922"/>
<dbReference type="EMBL" id="MLCO01000020">
    <property type="protein sequence ID" value="ONG58264.1"/>
    <property type="molecule type" value="Genomic_DNA"/>
</dbReference>
<accession>A0A1V2H922</accession>
<feature type="region of interest" description="Disordered" evidence="1">
    <location>
        <begin position="1"/>
        <end position="38"/>
    </location>
</feature>
<dbReference type="Proteomes" id="UP000188879">
    <property type="component" value="Unassembled WGS sequence"/>
</dbReference>
<reference evidence="2 3" key="1">
    <citation type="submission" date="2016-10" db="EMBL/GenBank/DDBJ databases">
        <title>Draft Genome sequence of Roseomonas sp. strain M3.</title>
        <authorList>
            <person name="Subhash Y."/>
            <person name="Lee S."/>
        </authorList>
    </citation>
    <scope>NUCLEOTIDE SEQUENCE [LARGE SCALE GENOMIC DNA]</scope>
    <source>
        <strain evidence="2 3">M3</strain>
    </source>
</reference>
<keyword evidence="3" id="KW-1185">Reference proteome</keyword>
<proteinExistence type="predicted"/>
<evidence type="ECO:0000313" key="2">
    <source>
        <dbReference type="EMBL" id="ONG58264.1"/>
    </source>
</evidence>
<sequence>MQEALDGTQQWDAELPRLTSDDAASKMALSTRHDSSAAMQRFSAKKDALLAAMERRQRCQTPAERMRRLAVFRR</sequence>
<dbReference type="RefSeq" id="WP_076955930.1">
    <property type="nucleotide sequence ID" value="NZ_MLCO01000020.1"/>
</dbReference>
<name>A0A1V2H922_9PROT</name>
<evidence type="ECO:0000313" key="3">
    <source>
        <dbReference type="Proteomes" id="UP000188879"/>
    </source>
</evidence>
<protein>
    <submittedName>
        <fullName evidence="2">Uncharacterized protein</fullName>
    </submittedName>
</protein>
<evidence type="ECO:0000256" key="1">
    <source>
        <dbReference type="SAM" id="MobiDB-lite"/>
    </source>
</evidence>
<organism evidence="2 3">
    <name type="scientific">Teichococcus deserti</name>
    <dbReference type="NCBI Taxonomy" id="1817963"/>
    <lineage>
        <taxon>Bacteria</taxon>
        <taxon>Pseudomonadati</taxon>
        <taxon>Pseudomonadota</taxon>
        <taxon>Alphaproteobacteria</taxon>
        <taxon>Acetobacterales</taxon>
        <taxon>Roseomonadaceae</taxon>
        <taxon>Roseomonas</taxon>
    </lineage>
</organism>
<comment type="caution">
    <text evidence="2">The sequence shown here is derived from an EMBL/GenBank/DDBJ whole genome shotgun (WGS) entry which is preliminary data.</text>
</comment>
<gene>
    <name evidence="2" type="ORF">BKE38_03155</name>
</gene>